<dbReference type="SUPFAM" id="SSF52172">
    <property type="entry name" value="CheY-like"/>
    <property type="match status" value="1"/>
</dbReference>
<dbReference type="RefSeq" id="WP_183966516.1">
    <property type="nucleotide sequence ID" value="NZ_BAABBZ010000005.1"/>
</dbReference>
<dbReference type="InterPro" id="IPR004358">
    <property type="entry name" value="Sig_transdc_His_kin-like_C"/>
</dbReference>
<dbReference type="Gene3D" id="3.30.565.10">
    <property type="entry name" value="Histidine kinase-like ATPase, C-terminal domain"/>
    <property type="match status" value="1"/>
</dbReference>
<feature type="domain" description="Histidine kinase" evidence="7">
    <location>
        <begin position="144"/>
        <end position="358"/>
    </location>
</feature>
<organism evidence="9 10">
    <name type="scientific">Sagittula marina</name>
    <dbReference type="NCBI Taxonomy" id="943940"/>
    <lineage>
        <taxon>Bacteria</taxon>
        <taxon>Pseudomonadati</taxon>
        <taxon>Pseudomonadota</taxon>
        <taxon>Alphaproteobacteria</taxon>
        <taxon>Rhodobacterales</taxon>
        <taxon>Roseobacteraceae</taxon>
        <taxon>Sagittula</taxon>
    </lineage>
</organism>
<dbReference type="PANTHER" id="PTHR42878:SF15">
    <property type="entry name" value="BACTERIOPHYTOCHROME"/>
    <property type="match status" value="1"/>
</dbReference>
<dbReference type="InterPro" id="IPR011006">
    <property type="entry name" value="CheY-like_superfamily"/>
</dbReference>
<evidence type="ECO:0000313" key="10">
    <source>
        <dbReference type="Proteomes" id="UP000541426"/>
    </source>
</evidence>
<dbReference type="InterPro" id="IPR036097">
    <property type="entry name" value="HisK_dim/P_sf"/>
</dbReference>
<evidence type="ECO:0000259" key="7">
    <source>
        <dbReference type="PROSITE" id="PS50109"/>
    </source>
</evidence>
<dbReference type="GO" id="GO:0000155">
    <property type="term" value="F:phosphorelay sensor kinase activity"/>
    <property type="evidence" value="ECO:0007669"/>
    <property type="project" value="InterPro"/>
</dbReference>
<dbReference type="PRINTS" id="PR00344">
    <property type="entry name" value="BCTRLSENSOR"/>
</dbReference>
<dbReference type="GO" id="GO:0007234">
    <property type="term" value="P:osmosensory signaling via phosphorelay pathway"/>
    <property type="evidence" value="ECO:0007669"/>
    <property type="project" value="TreeGrafter"/>
</dbReference>
<evidence type="ECO:0000256" key="2">
    <source>
        <dbReference type="ARBA" id="ARBA00012438"/>
    </source>
</evidence>
<dbReference type="InterPro" id="IPR005467">
    <property type="entry name" value="His_kinase_dom"/>
</dbReference>
<dbReference type="EC" id="2.7.13.3" evidence="2"/>
<comment type="catalytic activity">
    <reaction evidence="1">
        <text>ATP + protein L-histidine = ADP + protein N-phospho-L-histidine.</text>
        <dbReference type="EC" id="2.7.13.3"/>
    </reaction>
</comment>
<feature type="modified residue" description="4-aspartylphosphate" evidence="6">
    <location>
        <position position="56"/>
    </location>
</feature>
<dbReference type="AlphaFoldDB" id="A0A7W6DUC5"/>
<dbReference type="GO" id="GO:0000156">
    <property type="term" value="F:phosphorelay response regulator activity"/>
    <property type="evidence" value="ECO:0007669"/>
    <property type="project" value="TreeGrafter"/>
</dbReference>
<evidence type="ECO:0000256" key="4">
    <source>
        <dbReference type="ARBA" id="ARBA00022679"/>
    </source>
</evidence>
<reference evidence="9 10" key="1">
    <citation type="submission" date="2020-08" db="EMBL/GenBank/DDBJ databases">
        <title>Genomic Encyclopedia of Type Strains, Phase IV (KMG-IV): sequencing the most valuable type-strain genomes for metagenomic binning, comparative biology and taxonomic classification.</title>
        <authorList>
            <person name="Goeker M."/>
        </authorList>
    </citation>
    <scope>NUCLEOTIDE SEQUENCE [LARGE SCALE GENOMIC DNA]</scope>
    <source>
        <strain evidence="9 10">DSM 102235</strain>
    </source>
</reference>
<evidence type="ECO:0000259" key="8">
    <source>
        <dbReference type="PROSITE" id="PS50110"/>
    </source>
</evidence>
<dbReference type="SUPFAM" id="SSF47384">
    <property type="entry name" value="Homodimeric domain of signal transducing histidine kinase"/>
    <property type="match status" value="1"/>
</dbReference>
<dbReference type="SMART" id="SM00387">
    <property type="entry name" value="HATPase_c"/>
    <property type="match status" value="1"/>
</dbReference>
<dbReference type="InterPro" id="IPR050351">
    <property type="entry name" value="BphY/WalK/GraS-like"/>
</dbReference>
<dbReference type="Gene3D" id="3.40.50.2300">
    <property type="match status" value="1"/>
</dbReference>
<dbReference type="CDD" id="cd00082">
    <property type="entry name" value="HisKA"/>
    <property type="match status" value="1"/>
</dbReference>
<gene>
    <name evidence="9" type="ORF">GGQ68_002602</name>
</gene>
<evidence type="ECO:0000313" key="9">
    <source>
        <dbReference type="EMBL" id="MBB3986263.1"/>
    </source>
</evidence>
<evidence type="ECO:0000256" key="3">
    <source>
        <dbReference type="ARBA" id="ARBA00022553"/>
    </source>
</evidence>
<keyword evidence="10" id="KW-1185">Reference proteome</keyword>
<dbReference type="PROSITE" id="PS50110">
    <property type="entry name" value="RESPONSE_REGULATORY"/>
    <property type="match status" value="1"/>
</dbReference>
<dbReference type="InterPro" id="IPR036890">
    <property type="entry name" value="HATPase_C_sf"/>
</dbReference>
<dbReference type="Proteomes" id="UP000541426">
    <property type="component" value="Unassembled WGS sequence"/>
</dbReference>
<protein>
    <recommendedName>
        <fullName evidence="2">histidine kinase</fullName>
        <ecNumber evidence="2">2.7.13.3</ecNumber>
    </recommendedName>
</protein>
<dbReference type="FunFam" id="3.30.565.10:FF:000006">
    <property type="entry name" value="Sensor histidine kinase WalK"/>
    <property type="match status" value="1"/>
</dbReference>
<evidence type="ECO:0000256" key="5">
    <source>
        <dbReference type="ARBA" id="ARBA00022777"/>
    </source>
</evidence>
<dbReference type="Gene3D" id="1.10.287.130">
    <property type="match status" value="1"/>
</dbReference>
<comment type="caution">
    <text evidence="9">The sequence shown here is derived from an EMBL/GenBank/DDBJ whole genome shotgun (WGS) entry which is preliminary data.</text>
</comment>
<accession>A0A7W6DUC5</accession>
<dbReference type="PROSITE" id="PS50109">
    <property type="entry name" value="HIS_KIN"/>
    <property type="match status" value="1"/>
</dbReference>
<evidence type="ECO:0000256" key="1">
    <source>
        <dbReference type="ARBA" id="ARBA00000085"/>
    </source>
</evidence>
<dbReference type="InterPro" id="IPR003661">
    <property type="entry name" value="HisK_dim/P_dom"/>
</dbReference>
<keyword evidence="5" id="KW-0418">Kinase</keyword>
<evidence type="ECO:0000256" key="6">
    <source>
        <dbReference type="PROSITE-ProRule" id="PRU00169"/>
    </source>
</evidence>
<dbReference type="InterPro" id="IPR001789">
    <property type="entry name" value="Sig_transdc_resp-reg_receiver"/>
</dbReference>
<sequence>MTRILIVDTDTSRGEETAALVSEALPDGLKISLATDSESCTNLLDGPLLVDCILMDEQLVGSSQDGLLEDCLKKDPFLAIIVTGAGGCEDSAVDAMKRGAYDVYPWHKFTPVGLGRAIKNALSRAAMARQIEDQQNSLRTFAHVLVHDLRAPLRSVRGGVDMLLEDLPPDAQATHAETLGFIRNGAEHIDRLLVNLHRHCNVSDAPLERKDVPLSDIVTQVKDALRQDLMEHNAELVVRDTLPEVRGDPVQLTQLLQNLVGNGLKFNSSDAPRVEISARDHDEMWCIEISDNGIGIESSYIKEIFEPFRRLHTQTAFAGTGLGLATCRRIALRHGGSLSCSSVVGVGSTFVLNLPKPVACSAGEGGGGMVVNDAVAANAVR</sequence>
<name>A0A7W6DUC5_9RHOB</name>
<dbReference type="SUPFAM" id="SSF55874">
    <property type="entry name" value="ATPase domain of HSP90 chaperone/DNA topoisomerase II/histidine kinase"/>
    <property type="match status" value="1"/>
</dbReference>
<keyword evidence="3 6" id="KW-0597">Phosphoprotein</keyword>
<keyword evidence="4" id="KW-0808">Transferase</keyword>
<dbReference type="InterPro" id="IPR003594">
    <property type="entry name" value="HATPase_dom"/>
</dbReference>
<feature type="domain" description="Response regulatory" evidence="8">
    <location>
        <begin position="3"/>
        <end position="122"/>
    </location>
</feature>
<dbReference type="GO" id="GO:0030295">
    <property type="term" value="F:protein kinase activator activity"/>
    <property type="evidence" value="ECO:0007669"/>
    <property type="project" value="TreeGrafter"/>
</dbReference>
<proteinExistence type="predicted"/>
<dbReference type="EMBL" id="JACIEJ010000006">
    <property type="protein sequence ID" value="MBB3986263.1"/>
    <property type="molecule type" value="Genomic_DNA"/>
</dbReference>
<dbReference type="Pfam" id="PF02518">
    <property type="entry name" value="HATPase_c"/>
    <property type="match status" value="1"/>
</dbReference>
<dbReference type="PANTHER" id="PTHR42878">
    <property type="entry name" value="TWO-COMPONENT HISTIDINE KINASE"/>
    <property type="match status" value="1"/>
</dbReference>